<gene>
    <name evidence="3" type="ORF">KS2013_704</name>
</gene>
<feature type="chain" id="PRO_5008544333" description="Pilin" evidence="2">
    <location>
        <begin position="18"/>
        <end position="714"/>
    </location>
</feature>
<evidence type="ECO:0000313" key="3">
    <source>
        <dbReference type="EMBL" id="AOE49428.1"/>
    </source>
</evidence>
<keyword evidence="2" id="KW-0732">Signal</keyword>
<dbReference type="EMBL" id="CP012418">
    <property type="protein sequence ID" value="AOE49428.1"/>
    <property type="molecule type" value="Genomic_DNA"/>
</dbReference>
<evidence type="ECO:0008006" key="5">
    <source>
        <dbReference type="Google" id="ProtNLM"/>
    </source>
</evidence>
<protein>
    <recommendedName>
        <fullName evidence="5">Pilin</fullName>
    </recommendedName>
</protein>
<dbReference type="PROSITE" id="PS51257">
    <property type="entry name" value="PROKAR_LIPOPROTEIN"/>
    <property type="match status" value="1"/>
</dbReference>
<dbReference type="GO" id="GO:0007155">
    <property type="term" value="P:cell adhesion"/>
    <property type="evidence" value="ECO:0007669"/>
    <property type="project" value="InterPro"/>
</dbReference>
<keyword evidence="4" id="KW-1185">Reference proteome</keyword>
<dbReference type="RefSeq" id="WP_083217773.1">
    <property type="nucleotide sequence ID" value="NZ_CP012418.1"/>
</dbReference>
<dbReference type="Pfam" id="PF00114">
    <property type="entry name" value="Pilin"/>
    <property type="match status" value="1"/>
</dbReference>
<dbReference type="Gene3D" id="3.30.700.10">
    <property type="entry name" value="Glycoprotein, Type 4 Pilin"/>
    <property type="match status" value="1"/>
</dbReference>
<dbReference type="STRING" id="1144748.KS2013_704"/>
<sequence precursor="true">MKALSIKHLLISTVAWGLLVTGCTESENKGSAPEPNFKLENVTEQGWLYSNLPESTVAYVRLPNPWSSFSQKDDSFKYALGNKEHVKAVKQIQEGIYNNILPQLDKGVRPFVEGYLQDVTGPIEIAFITQNGQPLVVIGSQIREPEENKSINEELTTMMESVPDAYITAQEGESKGVMMIQQGVPVRYEYDQSTGRLTFVTGFGASVTSLENAAELIKTNDKHAMLALESEIDASHQGLFAWVSPKNAMPLMQMGLPPEKLQQMKEMGVDQANGLALGYGVSGGKTRLKLMLDMPDVGLRQFIPVVNNKITAEAVGEVKWAGILSLPTSKQAQRIAENLKALGEVNFDSWEQLNQAFEQEVGMELDVLMDTFGPELVLFKDDIGAFATTRYKQTDIKKLLLKAQDNMKVEYRTYEKNGAIIHHLRAPMAQFDAKPSTNGDFESKIGAMALQNYHENYFWMLEGDHVVFASVPQLLLERHSRKDRKSLADWFKQQQGDGYKSSLLNFTATVDDLSRTSYHYYLESLIVLADLSNTQIDIMSLPTADQLGFPDKGTMGFSLQSGEQRLGLEFTFENGATDILVGGGATTSAAVIGILAAVAIPAYQDYTNRAQVASAMNTAETVKLQVMMSLVEGAKLEDIDNGYGDFGLPESYQNAIIQKVVINDGVITMYLNNPSLGDGPQTMILRPMVSGKQISYWVCSEGTLASKFRPAKCR</sequence>
<evidence type="ECO:0000256" key="1">
    <source>
        <dbReference type="ARBA" id="ARBA00005233"/>
    </source>
</evidence>
<feature type="signal peptide" evidence="2">
    <location>
        <begin position="1"/>
        <end position="17"/>
    </location>
</feature>
<evidence type="ECO:0000313" key="4">
    <source>
        <dbReference type="Proteomes" id="UP000094147"/>
    </source>
</evidence>
<proteinExistence type="inferred from homology"/>
<name>A0A1B3B9J5_9GAMM</name>
<dbReference type="OrthoDB" id="5918848at2"/>
<reference evidence="4" key="1">
    <citation type="submission" date="2015-08" db="EMBL/GenBank/DDBJ databases">
        <authorList>
            <person name="Kim K.M."/>
        </authorList>
    </citation>
    <scope>NUCLEOTIDE SEQUENCE [LARGE SCALE GENOMIC DNA]</scope>
    <source>
        <strain evidence="4">KCTC 23892</strain>
    </source>
</reference>
<dbReference type="InterPro" id="IPR001082">
    <property type="entry name" value="Pilin"/>
</dbReference>
<accession>A0A1B3B9J5</accession>
<organism evidence="3 4">
    <name type="scientific">Kangiella sediminilitoris</name>
    <dbReference type="NCBI Taxonomy" id="1144748"/>
    <lineage>
        <taxon>Bacteria</taxon>
        <taxon>Pseudomonadati</taxon>
        <taxon>Pseudomonadota</taxon>
        <taxon>Gammaproteobacteria</taxon>
        <taxon>Kangiellales</taxon>
        <taxon>Kangiellaceae</taxon>
        <taxon>Kangiella</taxon>
    </lineage>
</organism>
<evidence type="ECO:0000256" key="2">
    <source>
        <dbReference type="SAM" id="SignalP"/>
    </source>
</evidence>
<dbReference type="Proteomes" id="UP000094147">
    <property type="component" value="Chromosome"/>
</dbReference>
<comment type="similarity">
    <text evidence="1">Belongs to the N-Me-Phe pilin family.</text>
</comment>
<dbReference type="SUPFAM" id="SSF54523">
    <property type="entry name" value="Pili subunits"/>
    <property type="match status" value="1"/>
</dbReference>
<dbReference type="GO" id="GO:0009289">
    <property type="term" value="C:pilus"/>
    <property type="evidence" value="ECO:0007669"/>
    <property type="project" value="InterPro"/>
</dbReference>
<dbReference type="AlphaFoldDB" id="A0A1B3B9J5"/>
<dbReference type="InterPro" id="IPR045584">
    <property type="entry name" value="Pilin-like"/>
</dbReference>
<dbReference type="KEGG" id="ksd:KS2013_704"/>